<evidence type="ECO:0000256" key="1">
    <source>
        <dbReference type="SAM" id="Phobius"/>
    </source>
</evidence>
<name>A0A0L8FJP8_OCTBM</name>
<feature type="transmembrane region" description="Helical" evidence="1">
    <location>
        <begin position="66"/>
        <end position="86"/>
    </location>
</feature>
<organism evidence="2">
    <name type="scientific">Octopus bimaculoides</name>
    <name type="common">California two-spotted octopus</name>
    <dbReference type="NCBI Taxonomy" id="37653"/>
    <lineage>
        <taxon>Eukaryota</taxon>
        <taxon>Metazoa</taxon>
        <taxon>Spiralia</taxon>
        <taxon>Lophotrochozoa</taxon>
        <taxon>Mollusca</taxon>
        <taxon>Cephalopoda</taxon>
        <taxon>Coleoidea</taxon>
        <taxon>Octopodiformes</taxon>
        <taxon>Octopoda</taxon>
        <taxon>Incirrata</taxon>
        <taxon>Octopodidae</taxon>
        <taxon>Octopus</taxon>
    </lineage>
</organism>
<feature type="transmembrane region" description="Helical" evidence="1">
    <location>
        <begin position="33"/>
        <end position="51"/>
    </location>
</feature>
<keyword evidence="1" id="KW-0812">Transmembrane</keyword>
<reference evidence="2" key="1">
    <citation type="submission" date="2015-07" db="EMBL/GenBank/DDBJ databases">
        <title>MeaNS - Measles Nucleotide Surveillance Program.</title>
        <authorList>
            <person name="Tran T."/>
            <person name="Druce J."/>
        </authorList>
    </citation>
    <scope>NUCLEOTIDE SEQUENCE</scope>
    <source>
        <strain evidence="2">UCB-OBI-ISO-001</strain>
        <tissue evidence="2">Gonad</tissue>
    </source>
</reference>
<keyword evidence="1" id="KW-1133">Transmembrane helix</keyword>
<feature type="transmembrane region" description="Helical" evidence="1">
    <location>
        <begin position="6"/>
        <end position="24"/>
    </location>
</feature>
<sequence>MSLCLSVCITSNIMYVCMCVCFLVSKDKKQKKTILYIVFHFFFVFSSHFQVRNHWVILEYLLSQHHILNTIPCWLNSCFHIVGVFYQKNEY</sequence>
<protein>
    <submittedName>
        <fullName evidence="2">Uncharacterized protein</fullName>
    </submittedName>
</protein>
<gene>
    <name evidence="2" type="ORF">OCBIM_22017282mg</name>
</gene>
<keyword evidence="1" id="KW-0472">Membrane</keyword>
<proteinExistence type="predicted"/>
<evidence type="ECO:0000313" key="2">
    <source>
        <dbReference type="EMBL" id="KOF64454.1"/>
    </source>
</evidence>
<accession>A0A0L8FJP8</accession>
<dbReference type="AlphaFoldDB" id="A0A0L8FJP8"/>
<dbReference type="EMBL" id="KQ430235">
    <property type="protein sequence ID" value="KOF64454.1"/>
    <property type="molecule type" value="Genomic_DNA"/>
</dbReference>